<proteinExistence type="predicted"/>
<organism evidence="1">
    <name type="scientific">Erwinia amylovora ATCC BAA-2158</name>
    <dbReference type="NCBI Taxonomy" id="889211"/>
    <lineage>
        <taxon>Bacteria</taxon>
        <taxon>Pseudomonadati</taxon>
        <taxon>Pseudomonadota</taxon>
        <taxon>Gammaproteobacteria</taxon>
        <taxon>Enterobacterales</taxon>
        <taxon>Erwiniaceae</taxon>
        <taxon>Erwinia</taxon>
    </lineage>
</organism>
<dbReference type="EMBL" id="FR719190">
    <property type="protein sequence ID" value="CBX80510.1"/>
    <property type="molecule type" value="Genomic_DNA"/>
</dbReference>
<evidence type="ECO:0000313" key="1">
    <source>
        <dbReference type="EMBL" id="CBX80510.1"/>
    </source>
</evidence>
<name>E5B4V7_ERWAM</name>
<dbReference type="AlphaFoldDB" id="E5B4V7"/>
<gene>
    <name evidence="1" type="ORF">EAIL5_1690</name>
</gene>
<sequence length="100" mass="11467">MAGYHAWEVRLINRLRPQSSCIFVLWHLVSDPAHPVRLATCQMMRRKLFRAARFDRCQKPAPVDRRGAVSYHIGTPARSFDGDHAVKPALKRYAPEGISR</sequence>
<accession>E5B4V7</accession>
<protein>
    <submittedName>
        <fullName evidence="1">Uncharacterized protein</fullName>
    </submittedName>
</protein>
<reference evidence="1" key="1">
    <citation type="journal article" date="2011" name="J. Bacteriol.">
        <title>Genome Sequence of an Erwinia amylovora Strain with Pathogenicity Restricted to Rubus Plants.</title>
        <authorList>
            <person name="Powney R."/>
            <person name="Smits T.H."/>
            <person name="Sawbridge T."/>
            <person name="Frey B."/>
            <person name="Blom J."/>
            <person name="Frey J.E."/>
            <person name="Plummer K.M."/>
            <person name="Beer S.V."/>
            <person name="Luck J."/>
            <person name="Duffy B."/>
            <person name="Rodoni B."/>
        </authorList>
    </citation>
    <scope>NUCLEOTIDE SEQUENCE</scope>
    <source>
        <strain evidence="1">ATCC BAA-2158</strain>
    </source>
</reference>